<dbReference type="Proteomes" id="UP000180253">
    <property type="component" value="Unassembled WGS sequence"/>
</dbReference>
<dbReference type="SUPFAM" id="SSF52540">
    <property type="entry name" value="P-loop containing nucleoside triphosphate hydrolases"/>
    <property type="match status" value="1"/>
</dbReference>
<dbReference type="RefSeq" id="WP_070990325.1">
    <property type="nucleotide sequence ID" value="NZ_CBCSHD010000008.1"/>
</dbReference>
<dbReference type="AlphaFoldDB" id="A0A1S1NFR3"/>
<dbReference type="EMBL" id="MNAN01000018">
    <property type="protein sequence ID" value="OHU97293.1"/>
    <property type="molecule type" value="Genomic_DNA"/>
</dbReference>
<evidence type="ECO:0008006" key="3">
    <source>
        <dbReference type="Google" id="ProtNLM"/>
    </source>
</evidence>
<reference evidence="1 2" key="1">
    <citation type="submission" date="2016-10" db="EMBL/GenBank/DDBJ databases">
        <title>Pseudoalteromonas amylolytica sp. nov., isolated from the surface seawater.</title>
        <authorList>
            <person name="Wu Y.-H."/>
            <person name="Cheng H."/>
            <person name="Jin X.-B."/>
            <person name="Wang C.-S."/>
            <person name="Xu X.-W."/>
        </authorList>
    </citation>
    <scope>NUCLEOTIDE SEQUENCE [LARGE SCALE GENOMIC DNA]</scope>
    <source>
        <strain evidence="1 2">JCM 12483</strain>
    </source>
</reference>
<name>A0A1S1NFR3_9GAMM</name>
<dbReference type="InterPro" id="IPR027417">
    <property type="entry name" value="P-loop_NTPase"/>
</dbReference>
<evidence type="ECO:0000313" key="1">
    <source>
        <dbReference type="EMBL" id="OHU97293.1"/>
    </source>
</evidence>
<dbReference type="STRING" id="327939.BIW53_02950"/>
<keyword evidence="2" id="KW-1185">Reference proteome</keyword>
<proteinExistence type="predicted"/>
<evidence type="ECO:0000313" key="2">
    <source>
        <dbReference type="Proteomes" id="UP000180253"/>
    </source>
</evidence>
<dbReference type="Pfam" id="PF13238">
    <property type="entry name" value="AAA_18"/>
    <property type="match status" value="1"/>
</dbReference>
<protein>
    <recommendedName>
        <fullName evidence="3">Uridine kinase</fullName>
    </recommendedName>
</protein>
<accession>A0A1S1NFR3</accession>
<dbReference type="Gene3D" id="3.40.50.300">
    <property type="entry name" value="P-loop containing nucleotide triphosphate hydrolases"/>
    <property type="match status" value="2"/>
</dbReference>
<sequence length="211" mass="24004">MLRLEHAFLFSSAKYLTSGGILANDTIMDKVNVVAISGASGSGKTSVVKQLKSHFSCPGIHFDDYVNESSYPEDMKEWLRNGADVSDIKTPNMLYTLQTLGVQKHLYIFVEEPFGKQRACMAPWIDYVVLLDIPLDICLSRIMKRHIRGNFNNTNNMLNEYLDKYEDHMREIYIKTVNQVRSNCDLIVSNSNSVADIVDTIDEWLRSAVDL</sequence>
<comment type="caution">
    <text evidence="1">The sequence shown here is derived from an EMBL/GenBank/DDBJ whole genome shotgun (WGS) entry which is preliminary data.</text>
</comment>
<gene>
    <name evidence="1" type="ORF">BIW53_02950</name>
</gene>
<organism evidence="1 2">
    <name type="scientific">Pseudoalteromonas byunsanensis</name>
    <dbReference type="NCBI Taxonomy" id="327939"/>
    <lineage>
        <taxon>Bacteria</taxon>
        <taxon>Pseudomonadati</taxon>
        <taxon>Pseudomonadota</taxon>
        <taxon>Gammaproteobacteria</taxon>
        <taxon>Alteromonadales</taxon>
        <taxon>Pseudoalteromonadaceae</taxon>
        <taxon>Pseudoalteromonas</taxon>
    </lineage>
</organism>
<dbReference type="OrthoDB" id="6291705at2"/>